<dbReference type="Pfam" id="PF00550">
    <property type="entry name" value="PP-binding"/>
    <property type="match status" value="1"/>
</dbReference>
<evidence type="ECO:0000256" key="4">
    <source>
        <dbReference type="ARBA" id="ARBA00022553"/>
    </source>
</evidence>
<dbReference type="InterPro" id="IPR036291">
    <property type="entry name" value="NAD(P)-bd_dom_sf"/>
</dbReference>
<evidence type="ECO:0000313" key="7">
    <source>
        <dbReference type="Proteomes" id="UP000282574"/>
    </source>
</evidence>
<dbReference type="InterPro" id="IPR000873">
    <property type="entry name" value="AMP-dep_synth/lig_dom"/>
</dbReference>
<dbReference type="AlphaFoldDB" id="A0AB37U839"/>
<proteinExistence type="inferred from homology"/>
<dbReference type="InterPro" id="IPR013120">
    <property type="entry name" value="FAR_NAD-bd"/>
</dbReference>
<dbReference type="PANTHER" id="PTHR44845:SF6">
    <property type="entry name" value="BETA-ALANINE-ACTIVATING ENZYME"/>
    <property type="match status" value="1"/>
</dbReference>
<dbReference type="PROSITE" id="PS00012">
    <property type="entry name" value="PHOSPHOPANTETHEINE"/>
    <property type="match status" value="1"/>
</dbReference>
<name>A0AB37U839_9CYAN</name>
<dbReference type="CDD" id="cd17651">
    <property type="entry name" value="A_NRPS_VisG_like"/>
    <property type="match status" value="1"/>
</dbReference>
<comment type="similarity">
    <text evidence="2">Belongs to the ATP-dependent AMP-binding enzyme family.</text>
</comment>
<dbReference type="Gene3D" id="2.30.38.10">
    <property type="entry name" value="Luciferase, Domain 3"/>
    <property type="match status" value="1"/>
</dbReference>
<dbReference type="Pfam" id="PF00501">
    <property type="entry name" value="AMP-binding"/>
    <property type="match status" value="1"/>
</dbReference>
<dbReference type="Gene3D" id="3.40.50.980">
    <property type="match status" value="2"/>
</dbReference>
<dbReference type="InterPro" id="IPR010071">
    <property type="entry name" value="AA_adenyl_dom"/>
</dbReference>
<dbReference type="InterPro" id="IPR010080">
    <property type="entry name" value="Thioester_reductase-like_dom"/>
</dbReference>
<dbReference type="Gene3D" id="1.10.1200.10">
    <property type="entry name" value="ACP-like"/>
    <property type="match status" value="1"/>
</dbReference>
<evidence type="ECO:0000259" key="5">
    <source>
        <dbReference type="PROSITE" id="PS50075"/>
    </source>
</evidence>
<dbReference type="Proteomes" id="UP000282574">
    <property type="component" value="Unassembled WGS sequence"/>
</dbReference>
<evidence type="ECO:0000256" key="1">
    <source>
        <dbReference type="ARBA" id="ARBA00001957"/>
    </source>
</evidence>
<dbReference type="NCBIfam" id="TIGR01733">
    <property type="entry name" value="AA-adenyl-dom"/>
    <property type="match status" value="1"/>
</dbReference>
<dbReference type="Gene3D" id="3.40.50.720">
    <property type="entry name" value="NAD(P)-binding Rossmann-like Domain"/>
    <property type="match status" value="1"/>
</dbReference>
<gene>
    <name evidence="6" type="ORF">DSM107010_70010</name>
</gene>
<dbReference type="InterPro" id="IPR036736">
    <property type="entry name" value="ACP-like_sf"/>
</dbReference>
<dbReference type="PROSITE" id="PS50075">
    <property type="entry name" value="CARRIER"/>
    <property type="match status" value="1"/>
</dbReference>
<organism evidence="6 7">
    <name type="scientific">Chroococcidiopsis cubana SAG 39.79</name>
    <dbReference type="NCBI Taxonomy" id="388085"/>
    <lineage>
        <taxon>Bacteria</taxon>
        <taxon>Bacillati</taxon>
        <taxon>Cyanobacteriota</taxon>
        <taxon>Cyanophyceae</taxon>
        <taxon>Chroococcidiopsidales</taxon>
        <taxon>Chroococcidiopsidaceae</taxon>
        <taxon>Chroococcidiopsis</taxon>
    </lineage>
</organism>
<dbReference type="Gene3D" id="3.30.300.30">
    <property type="match status" value="1"/>
</dbReference>
<dbReference type="RefSeq" id="WP_106169125.1">
    <property type="nucleotide sequence ID" value="NZ_JAVKZF010000002.1"/>
</dbReference>
<dbReference type="PROSITE" id="PS00455">
    <property type="entry name" value="AMP_BINDING"/>
    <property type="match status" value="1"/>
</dbReference>
<sequence length="1031" mass="115355">MQNQTQINSIHQLVELQVLKTPDAVAVVFENQQLTYRELNERANQLAHYLQALGVKPEVLVGICVDRSLEMIVGLLGILKAGGAYLPLDMSYPIDRLRYMLEDAQAPILLTQSHLSDRLPKCNSHVVYLDSDWQAIAQYTRANPQSKLTLDNLAYVLYTSGSTGRPKGVAMPQHPLVNLLTWQIQNFRYPVARTLQFTPVSFDVSFQEIFSTLSSGGTLVLVSESIRRNAEALLHYLSAQAIERLFLPYIALQHLAEVAKTKLNLPIYLREIITAGEQLKITNSIAHWFSHLKECTLENQYGPSESHVVTAYRLSGSSKNWLHLPPIGQPIANTHIYLLDPNLRRKEDPCQLVATGEIGELAIGGVALARGYLNQPELTDNKFIPNPFSNETEARLYRTGDLARYRPDGTLEYIERIDAQVKIRGIRIELGEIEVILSQHPLVKDVVVVAREDSSDNKRLVAYIVIEDARLTRDKDEIAVHLRTFVQEQLPNCMVPSAFMFLDTLPLTPSGKVDRRALPTPSQSRPALKEDLVLPRTQIEKSLSEIWSQVLSIQPVGVYDNFFDLGGNSLLAIQVIFKAREVFQIEIPIVALFDTQAIATLAEFINAAISSKTAATSDDSTIADLEADAALVPTINLDHLSTAIKTEPDNIFITGVTGFLGAFLLYELLEQTQANIYCLVQATDPEIGKQKIQSNLEKYLLWDKKNNSRIIPITGDLSEPLLGVSEEQFLALARKIDVIYHNAAYINLIYPYTALRATNVFGTQELLKLATQIKVKPFHFISTLDVFQTSRAFGTNLITEQDELNPSEAIRFDGYTKSKWVSEKMVTTAQLRGLPVSIYRPAMITGHSKTDVANVNDLMNRLIKGFVQLGYAPSFDMMFNIAPVDYFSKGAIYISRQEESLGKTFNFINPQPVSMTQFVETINTCGYSVQQVCHKQWEDLLRNNIESLDSIVSVLTSKTSEKGLSYLEKCSVGANLTSYKNVINGLKGTTIVCSPINAQLLSTYLFYYIRSGFLKMPEICNGKQPVMSLSM</sequence>
<dbReference type="SUPFAM" id="SSF56801">
    <property type="entry name" value="Acetyl-CoA synthetase-like"/>
    <property type="match status" value="1"/>
</dbReference>
<dbReference type="Pfam" id="PF13193">
    <property type="entry name" value="AMP-binding_C"/>
    <property type="match status" value="1"/>
</dbReference>
<dbReference type="InterPro" id="IPR025110">
    <property type="entry name" value="AMP-bd_C"/>
</dbReference>
<dbReference type="SUPFAM" id="SSF51735">
    <property type="entry name" value="NAD(P)-binding Rossmann-fold domains"/>
    <property type="match status" value="1"/>
</dbReference>
<keyword evidence="7" id="KW-1185">Reference proteome</keyword>
<accession>A0AB37U839</accession>
<dbReference type="GO" id="GO:0044550">
    <property type="term" value="P:secondary metabolite biosynthetic process"/>
    <property type="evidence" value="ECO:0007669"/>
    <property type="project" value="UniProtKB-ARBA"/>
</dbReference>
<keyword evidence="4" id="KW-0597">Phosphoprotein</keyword>
<dbReference type="SUPFAM" id="SSF47336">
    <property type="entry name" value="ACP-like"/>
    <property type="match status" value="1"/>
</dbReference>
<dbReference type="FunFam" id="3.30.300.30:FF:000010">
    <property type="entry name" value="Enterobactin synthetase component F"/>
    <property type="match status" value="1"/>
</dbReference>
<dbReference type="NCBIfam" id="TIGR01746">
    <property type="entry name" value="Thioester-redct"/>
    <property type="match status" value="1"/>
</dbReference>
<feature type="domain" description="Carrier" evidence="5">
    <location>
        <begin position="534"/>
        <end position="609"/>
    </location>
</feature>
<comment type="cofactor">
    <cofactor evidence="1">
        <name>pantetheine 4'-phosphate</name>
        <dbReference type="ChEBI" id="CHEBI:47942"/>
    </cofactor>
</comment>
<dbReference type="PANTHER" id="PTHR44845">
    <property type="entry name" value="CARRIER DOMAIN-CONTAINING PROTEIN"/>
    <property type="match status" value="1"/>
</dbReference>
<dbReference type="EMBL" id="RSCK01000171">
    <property type="protein sequence ID" value="RUS97510.1"/>
    <property type="molecule type" value="Genomic_DNA"/>
</dbReference>
<reference evidence="6 7" key="1">
    <citation type="journal article" date="2019" name="Genome Biol. Evol.">
        <title>Day and night: Metabolic profiles and evolutionary relationships of six axenic non-marine cyanobacteria.</title>
        <authorList>
            <person name="Will S.E."/>
            <person name="Henke P."/>
            <person name="Boedeker C."/>
            <person name="Huang S."/>
            <person name="Brinkmann H."/>
            <person name="Rohde M."/>
            <person name="Jarek M."/>
            <person name="Friedl T."/>
            <person name="Seufert S."/>
            <person name="Schumacher M."/>
            <person name="Overmann J."/>
            <person name="Neumann-Schaal M."/>
            <person name="Petersen J."/>
        </authorList>
    </citation>
    <scope>NUCLEOTIDE SEQUENCE [LARGE SCALE GENOMIC DNA]</scope>
    <source>
        <strain evidence="6 7">SAG 39.79</strain>
    </source>
</reference>
<dbReference type="InterPro" id="IPR045851">
    <property type="entry name" value="AMP-bd_C_sf"/>
</dbReference>
<dbReference type="InterPro" id="IPR009081">
    <property type="entry name" value="PP-bd_ACP"/>
</dbReference>
<protein>
    <recommendedName>
        <fullName evidence="5">Carrier domain-containing protein</fullName>
    </recommendedName>
</protein>
<dbReference type="Pfam" id="PF07993">
    <property type="entry name" value="NAD_binding_4"/>
    <property type="match status" value="1"/>
</dbReference>
<comment type="caution">
    <text evidence="6">The sequence shown here is derived from an EMBL/GenBank/DDBJ whole genome shotgun (WGS) entry which is preliminary data.</text>
</comment>
<evidence type="ECO:0000256" key="2">
    <source>
        <dbReference type="ARBA" id="ARBA00006432"/>
    </source>
</evidence>
<dbReference type="FunFam" id="3.40.50.980:FF:000001">
    <property type="entry name" value="Non-ribosomal peptide synthetase"/>
    <property type="match status" value="1"/>
</dbReference>
<dbReference type="GO" id="GO:0043041">
    <property type="term" value="P:amino acid activation for nonribosomal peptide biosynthetic process"/>
    <property type="evidence" value="ECO:0007669"/>
    <property type="project" value="UniProtKB-ARBA"/>
</dbReference>
<dbReference type="CDD" id="cd05235">
    <property type="entry name" value="SDR_e1"/>
    <property type="match status" value="1"/>
</dbReference>
<evidence type="ECO:0000256" key="3">
    <source>
        <dbReference type="ARBA" id="ARBA00022450"/>
    </source>
</evidence>
<evidence type="ECO:0000313" key="6">
    <source>
        <dbReference type="EMBL" id="RUS97510.1"/>
    </source>
</evidence>
<dbReference type="FunFam" id="1.10.1200.10:FF:000005">
    <property type="entry name" value="Nonribosomal peptide synthetase 1"/>
    <property type="match status" value="1"/>
</dbReference>
<keyword evidence="3" id="KW-0596">Phosphopantetheine</keyword>
<dbReference type="InterPro" id="IPR006162">
    <property type="entry name" value="Ppantetheine_attach_site"/>
</dbReference>
<dbReference type="FunFam" id="3.40.50.12780:FF:000012">
    <property type="entry name" value="Non-ribosomal peptide synthetase"/>
    <property type="match status" value="1"/>
</dbReference>
<dbReference type="InterPro" id="IPR020845">
    <property type="entry name" value="AMP-binding_CS"/>
</dbReference>